<gene>
    <name evidence="1" type="ORF">LOK49_LG13G00142</name>
</gene>
<protein>
    <submittedName>
        <fullName evidence="1">Uncharacterized protein</fullName>
    </submittedName>
</protein>
<comment type="caution">
    <text evidence="1">The sequence shown here is derived from an EMBL/GenBank/DDBJ whole genome shotgun (WGS) entry which is preliminary data.</text>
</comment>
<dbReference type="Proteomes" id="UP001060215">
    <property type="component" value="Chromosome 14"/>
</dbReference>
<accession>A0ACC0FLW6</accession>
<evidence type="ECO:0000313" key="1">
    <source>
        <dbReference type="EMBL" id="KAI7989117.1"/>
    </source>
</evidence>
<name>A0ACC0FLW6_9ERIC</name>
<proteinExistence type="predicted"/>
<sequence length="88" mass="10395">MKKYKVFACGEKRELGRKQAAGQCPYCGGKVQALDVESHWRFCFLLICFNIKRKYLCSVCDKHLFHIWKRESFDNIASCFMYTIRMLG</sequence>
<organism evidence="1 2">
    <name type="scientific">Camellia lanceoleosa</name>
    <dbReference type="NCBI Taxonomy" id="1840588"/>
    <lineage>
        <taxon>Eukaryota</taxon>
        <taxon>Viridiplantae</taxon>
        <taxon>Streptophyta</taxon>
        <taxon>Embryophyta</taxon>
        <taxon>Tracheophyta</taxon>
        <taxon>Spermatophyta</taxon>
        <taxon>Magnoliopsida</taxon>
        <taxon>eudicotyledons</taxon>
        <taxon>Gunneridae</taxon>
        <taxon>Pentapetalae</taxon>
        <taxon>asterids</taxon>
        <taxon>Ericales</taxon>
        <taxon>Theaceae</taxon>
        <taxon>Camellia</taxon>
    </lineage>
</organism>
<keyword evidence="2" id="KW-1185">Reference proteome</keyword>
<dbReference type="EMBL" id="CM045771">
    <property type="protein sequence ID" value="KAI7989117.1"/>
    <property type="molecule type" value="Genomic_DNA"/>
</dbReference>
<evidence type="ECO:0000313" key="2">
    <source>
        <dbReference type="Proteomes" id="UP001060215"/>
    </source>
</evidence>
<reference evidence="1 2" key="1">
    <citation type="journal article" date="2022" name="Plant J.">
        <title>Chromosome-level genome of Camellia lanceoleosa provides a valuable resource for understanding genome evolution and self-incompatibility.</title>
        <authorList>
            <person name="Gong W."/>
            <person name="Xiao S."/>
            <person name="Wang L."/>
            <person name="Liao Z."/>
            <person name="Chang Y."/>
            <person name="Mo W."/>
            <person name="Hu G."/>
            <person name="Li W."/>
            <person name="Zhao G."/>
            <person name="Zhu H."/>
            <person name="Hu X."/>
            <person name="Ji K."/>
            <person name="Xiang X."/>
            <person name="Song Q."/>
            <person name="Yuan D."/>
            <person name="Jin S."/>
            <person name="Zhang L."/>
        </authorList>
    </citation>
    <scope>NUCLEOTIDE SEQUENCE [LARGE SCALE GENOMIC DNA]</scope>
    <source>
        <strain evidence="1">SQ_2022a</strain>
    </source>
</reference>